<dbReference type="STRING" id="1754190.A0A1Y2ECD8"/>
<keyword evidence="5 6" id="KW-0067">ATP-binding</keyword>
<dbReference type="CDD" id="cd05117">
    <property type="entry name" value="STKc_CAMK"/>
    <property type="match status" value="1"/>
</dbReference>
<dbReference type="GO" id="GO:0005524">
    <property type="term" value="F:ATP binding"/>
    <property type="evidence" value="ECO:0007669"/>
    <property type="project" value="UniProtKB-UniRule"/>
</dbReference>
<dbReference type="EMBL" id="MCOG01000045">
    <property type="protein sequence ID" value="ORY69249.1"/>
    <property type="molecule type" value="Genomic_DNA"/>
</dbReference>
<dbReference type="Gene3D" id="3.30.200.20">
    <property type="entry name" value="Phosphorylase Kinase, domain 1"/>
    <property type="match status" value="1"/>
</dbReference>
<evidence type="ECO:0000256" key="3">
    <source>
        <dbReference type="ARBA" id="ARBA00022741"/>
    </source>
</evidence>
<dbReference type="Gene3D" id="1.10.510.10">
    <property type="entry name" value="Transferase(Phosphotransferase) domain 1"/>
    <property type="match status" value="1"/>
</dbReference>
<dbReference type="OrthoDB" id="40902at2759"/>
<dbReference type="GO" id="GO:0004674">
    <property type="term" value="F:protein serine/threonine kinase activity"/>
    <property type="evidence" value="ECO:0007669"/>
    <property type="project" value="UniProtKB-KW"/>
</dbReference>
<protein>
    <submittedName>
        <fullName evidence="10">Putative camp-dependent protein kinase catalytic subunit</fullName>
    </submittedName>
</protein>
<dbReference type="PROSITE" id="PS00107">
    <property type="entry name" value="PROTEIN_KINASE_ATP"/>
    <property type="match status" value="1"/>
</dbReference>
<dbReference type="FunFam" id="1.10.510.10:FF:000026">
    <property type="entry name" value="Calcium/calmodulin-dependent protein kinase type 1"/>
    <property type="match status" value="1"/>
</dbReference>
<evidence type="ECO:0000259" key="9">
    <source>
        <dbReference type="PROSITE" id="PS50011"/>
    </source>
</evidence>
<dbReference type="InterPro" id="IPR011009">
    <property type="entry name" value="Kinase-like_dom_sf"/>
</dbReference>
<keyword evidence="4 10" id="KW-0418">Kinase</keyword>
<feature type="compositionally biased region" description="Low complexity" evidence="8">
    <location>
        <begin position="335"/>
        <end position="346"/>
    </location>
</feature>
<evidence type="ECO:0000313" key="10">
    <source>
        <dbReference type="EMBL" id="ORY69249.1"/>
    </source>
</evidence>
<feature type="compositionally biased region" description="Polar residues" evidence="8">
    <location>
        <begin position="323"/>
        <end position="334"/>
    </location>
</feature>
<keyword evidence="2" id="KW-0808">Transferase</keyword>
<dbReference type="SMART" id="SM00220">
    <property type="entry name" value="S_TKc"/>
    <property type="match status" value="1"/>
</dbReference>
<feature type="region of interest" description="Disordered" evidence="8">
    <location>
        <begin position="323"/>
        <end position="346"/>
    </location>
</feature>
<dbReference type="InterPro" id="IPR008271">
    <property type="entry name" value="Ser/Thr_kinase_AS"/>
</dbReference>
<evidence type="ECO:0000256" key="2">
    <source>
        <dbReference type="ARBA" id="ARBA00022679"/>
    </source>
</evidence>
<dbReference type="SUPFAM" id="SSF56112">
    <property type="entry name" value="Protein kinase-like (PK-like)"/>
    <property type="match status" value="1"/>
</dbReference>
<evidence type="ECO:0000256" key="4">
    <source>
        <dbReference type="ARBA" id="ARBA00022777"/>
    </source>
</evidence>
<name>A0A1Y2ECD8_9FUNG</name>
<evidence type="ECO:0000256" key="8">
    <source>
        <dbReference type="SAM" id="MobiDB-lite"/>
    </source>
</evidence>
<evidence type="ECO:0000256" key="7">
    <source>
        <dbReference type="RuleBase" id="RU000304"/>
    </source>
</evidence>
<dbReference type="Proteomes" id="UP000193920">
    <property type="component" value="Unassembled WGS sequence"/>
</dbReference>
<evidence type="ECO:0000313" key="11">
    <source>
        <dbReference type="Proteomes" id="UP000193920"/>
    </source>
</evidence>
<dbReference type="Pfam" id="PF00069">
    <property type="entry name" value="Pkinase"/>
    <property type="match status" value="1"/>
</dbReference>
<keyword evidence="3 6" id="KW-0547">Nucleotide-binding</keyword>
<accession>A0A1Y2ECD8</accession>
<dbReference type="PROSITE" id="PS00108">
    <property type="entry name" value="PROTEIN_KINASE_ST"/>
    <property type="match status" value="1"/>
</dbReference>
<dbReference type="PROSITE" id="PS50011">
    <property type="entry name" value="PROTEIN_KINASE_DOM"/>
    <property type="match status" value="1"/>
</dbReference>
<organism evidence="10 11">
    <name type="scientific">Neocallimastix californiae</name>
    <dbReference type="NCBI Taxonomy" id="1754190"/>
    <lineage>
        <taxon>Eukaryota</taxon>
        <taxon>Fungi</taxon>
        <taxon>Fungi incertae sedis</taxon>
        <taxon>Chytridiomycota</taxon>
        <taxon>Chytridiomycota incertae sedis</taxon>
        <taxon>Neocallimastigomycetes</taxon>
        <taxon>Neocallimastigales</taxon>
        <taxon>Neocallimastigaceae</taxon>
        <taxon>Neocallimastix</taxon>
    </lineage>
</organism>
<sequence>MNAKSLFTKAVINYSETFNYGKTLGSGTFAIVRLAQRKDDPTGQKFAMKIIDKKLIKGQEKLILREISILHKLDHKNIIKLYDVFETDKNIILQTEYAQGGELFERIIELGYYTENLARRTIHELLDAINYLHSQDIIHRDLKPENLLLINQESNVDIKIADFGLASFDKNMLLQTSCGTLTYAAPEILNNQRYGKPVDLWATGVICYILLSGYPPFGGETDYELYNAAVNSDFTYFSPEWDEISDNAKDFINRLLTVDPLKRMTVKEALNHPWISTEPTDSFNKKLSVAENIKKNFTAKQKFKATVEAIKAAGRMALLFSPSNANSQNSTPNSQANQAEKNAAAK</sequence>
<feature type="binding site" evidence="6">
    <location>
        <position position="49"/>
    </location>
    <ligand>
        <name>ATP</name>
        <dbReference type="ChEBI" id="CHEBI:30616"/>
    </ligand>
</feature>
<proteinExistence type="inferred from homology"/>
<dbReference type="InterPro" id="IPR000719">
    <property type="entry name" value="Prot_kinase_dom"/>
</dbReference>
<feature type="domain" description="Protein kinase" evidence="9">
    <location>
        <begin position="18"/>
        <end position="275"/>
    </location>
</feature>
<evidence type="ECO:0000256" key="5">
    <source>
        <dbReference type="ARBA" id="ARBA00022840"/>
    </source>
</evidence>
<evidence type="ECO:0000256" key="6">
    <source>
        <dbReference type="PROSITE-ProRule" id="PRU10141"/>
    </source>
</evidence>
<keyword evidence="11" id="KW-1185">Reference proteome</keyword>
<dbReference type="AlphaFoldDB" id="A0A1Y2ECD8"/>
<comment type="caution">
    <text evidence="10">The sequence shown here is derived from an EMBL/GenBank/DDBJ whole genome shotgun (WGS) entry which is preliminary data.</text>
</comment>
<dbReference type="InterPro" id="IPR017441">
    <property type="entry name" value="Protein_kinase_ATP_BS"/>
</dbReference>
<keyword evidence="1 7" id="KW-0723">Serine/threonine-protein kinase</keyword>
<dbReference type="PANTHER" id="PTHR24347">
    <property type="entry name" value="SERINE/THREONINE-PROTEIN KINASE"/>
    <property type="match status" value="1"/>
</dbReference>
<comment type="similarity">
    <text evidence="7">Belongs to the protein kinase superfamily.</text>
</comment>
<dbReference type="FunFam" id="3.30.200.20:FF:000042">
    <property type="entry name" value="Aurora kinase A"/>
    <property type="match status" value="1"/>
</dbReference>
<reference evidence="10 11" key="1">
    <citation type="submission" date="2016-08" db="EMBL/GenBank/DDBJ databases">
        <title>A Parts List for Fungal Cellulosomes Revealed by Comparative Genomics.</title>
        <authorList>
            <consortium name="DOE Joint Genome Institute"/>
            <person name="Haitjema C.H."/>
            <person name="Gilmore S.P."/>
            <person name="Henske J.K."/>
            <person name="Solomon K.V."/>
            <person name="De Groot R."/>
            <person name="Kuo A."/>
            <person name="Mondo S.J."/>
            <person name="Salamov A.A."/>
            <person name="Labutti K."/>
            <person name="Zhao Z."/>
            <person name="Chiniquy J."/>
            <person name="Barry K."/>
            <person name="Brewer H.M."/>
            <person name="Purvine S.O."/>
            <person name="Wright A.T."/>
            <person name="Boxma B."/>
            <person name="Van Alen T."/>
            <person name="Hackstein J.H."/>
            <person name="Baker S.E."/>
            <person name="Grigoriev I.V."/>
            <person name="O'Malley M.A."/>
        </authorList>
    </citation>
    <scope>NUCLEOTIDE SEQUENCE [LARGE SCALE GENOMIC DNA]</scope>
    <source>
        <strain evidence="10 11">G1</strain>
    </source>
</reference>
<gene>
    <name evidence="10" type="ORF">LY90DRAFT_211711</name>
</gene>
<evidence type="ECO:0000256" key="1">
    <source>
        <dbReference type="ARBA" id="ARBA00022527"/>
    </source>
</evidence>